<reference evidence="8 9" key="1">
    <citation type="journal article" date="2012" name="Front. Microbiol.">
        <title>Draft Genome Sequence of the Virulent Strain 01-B526 of the Fish Pathogen Aeromonas salmonicida.</title>
        <authorList>
            <person name="Charette S.J."/>
            <person name="Brochu F."/>
            <person name="Boyle B."/>
            <person name="Filion G."/>
            <person name="Tanaka K.H."/>
            <person name="Derome N."/>
        </authorList>
    </citation>
    <scope>NUCLEOTIDE SEQUENCE [LARGE SCALE GENOMIC DNA]</scope>
    <source>
        <strain evidence="8 9">01-B526</strain>
    </source>
</reference>
<dbReference type="RefSeq" id="WP_005322113.1">
    <property type="nucleotide sequence ID" value="NZ_AGVO01000137.1"/>
</dbReference>
<feature type="transmembrane region" description="Helical" evidence="7">
    <location>
        <begin position="111"/>
        <end position="133"/>
    </location>
</feature>
<dbReference type="PANTHER" id="PTHR43337:SF4">
    <property type="entry name" value="GUANINE_HYPOXANTHINE PERMEASE GHXQ"/>
    <property type="match status" value="1"/>
</dbReference>
<feature type="transmembrane region" description="Helical" evidence="7">
    <location>
        <begin position="145"/>
        <end position="169"/>
    </location>
</feature>
<keyword evidence="4 7" id="KW-0812">Transmembrane</keyword>
<proteinExistence type="inferred from homology"/>
<protein>
    <submittedName>
        <fullName evidence="8">Xanthine/uracil permease and YjcD</fullName>
    </submittedName>
</protein>
<evidence type="ECO:0000256" key="4">
    <source>
        <dbReference type="ARBA" id="ARBA00022692"/>
    </source>
</evidence>
<dbReference type="PANTHER" id="PTHR43337">
    <property type="entry name" value="XANTHINE/URACIL PERMEASE C887.17-RELATED"/>
    <property type="match status" value="1"/>
</dbReference>
<organism evidence="8 9">
    <name type="scientific">Aeromonas salmonicida subsp. salmonicida 01-B526</name>
    <dbReference type="NCBI Taxonomy" id="1076135"/>
    <lineage>
        <taxon>Bacteria</taxon>
        <taxon>Pseudomonadati</taxon>
        <taxon>Pseudomonadota</taxon>
        <taxon>Gammaproteobacteria</taxon>
        <taxon>Aeromonadales</taxon>
        <taxon>Aeromonadaceae</taxon>
        <taxon>Aeromonas</taxon>
    </lineage>
</organism>
<gene>
    <name evidence="8" type="ORF">IYQ_23579</name>
</gene>
<name>A0ABP2MTN2_AERSS</name>
<evidence type="ECO:0000313" key="8">
    <source>
        <dbReference type="EMBL" id="EHI50079.1"/>
    </source>
</evidence>
<comment type="similarity">
    <text evidence="2">Belongs to the nucleobase:cation symporter-2 (NCS2) (TC 2.A.40) family. Azg-like subfamily.</text>
</comment>
<dbReference type="InterPro" id="IPR006043">
    <property type="entry name" value="NCS2"/>
</dbReference>
<feature type="transmembrane region" description="Helical" evidence="7">
    <location>
        <begin position="62"/>
        <end position="81"/>
    </location>
</feature>
<feature type="non-terminal residue" evidence="8">
    <location>
        <position position="208"/>
    </location>
</feature>
<dbReference type="EMBL" id="AGVO01000137">
    <property type="protein sequence ID" value="EHI50079.1"/>
    <property type="molecule type" value="Genomic_DNA"/>
</dbReference>
<feature type="transmembrane region" description="Helical" evidence="7">
    <location>
        <begin position="184"/>
        <end position="201"/>
    </location>
</feature>
<comment type="caution">
    <text evidence="8">The sequence shown here is derived from an EMBL/GenBank/DDBJ whole genome shotgun (WGS) entry which is preliminary data.</text>
</comment>
<evidence type="ECO:0000256" key="1">
    <source>
        <dbReference type="ARBA" id="ARBA00004141"/>
    </source>
</evidence>
<evidence type="ECO:0000313" key="9">
    <source>
        <dbReference type="Proteomes" id="UP000006428"/>
    </source>
</evidence>
<evidence type="ECO:0000256" key="3">
    <source>
        <dbReference type="ARBA" id="ARBA00022448"/>
    </source>
</evidence>
<evidence type="ECO:0000256" key="2">
    <source>
        <dbReference type="ARBA" id="ARBA00005697"/>
    </source>
</evidence>
<sequence>MAKQDMAAQSGNGGFLDSYFSISARGSSVRQELLAGLTTFLAMVYSIIVVPNMLGAAGFEQGPVFVATCLIAAFGSLLMGLWAKLPMAIGCAISLTAFTAFSLVLGQGLSIPVALGAIFLMGVLFTLISVTGVRQWILDNLPSGIAHGTGIGIGLFLLLIATNGVGMVIKNEGAGLPVQLGEVTSFPVVMTVLGLAAIFGLERRKVPV</sequence>
<feature type="transmembrane region" description="Helical" evidence="7">
    <location>
        <begin position="88"/>
        <end position="105"/>
    </location>
</feature>
<comment type="subcellular location">
    <subcellularLocation>
        <location evidence="1">Membrane</location>
        <topology evidence="1">Multi-pass membrane protein</topology>
    </subcellularLocation>
</comment>
<dbReference type="InterPro" id="IPR045018">
    <property type="entry name" value="Azg-like"/>
</dbReference>
<evidence type="ECO:0000256" key="5">
    <source>
        <dbReference type="ARBA" id="ARBA00022989"/>
    </source>
</evidence>
<evidence type="ECO:0000256" key="7">
    <source>
        <dbReference type="SAM" id="Phobius"/>
    </source>
</evidence>
<dbReference type="Proteomes" id="UP000006428">
    <property type="component" value="Unassembled WGS sequence"/>
</dbReference>
<feature type="transmembrane region" description="Helical" evidence="7">
    <location>
        <begin position="33"/>
        <end position="50"/>
    </location>
</feature>
<keyword evidence="5 7" id="KW-1133">Transmembrane helix</keyword>
<keyword evidence="3" id="KW-0813">Transport</keyword>
<accession>A0ABP2MTN2</accession>
<dbReference type="Pfam" id="PF00860">
    <property type="entry name" value="Xan_ur_permease"/>
    <property type="match status" value="1"/>
</dbReference>
<keyword evidence="9" id="KW-1185">Reference proteome</keyword>
<evidence type="ECO:0000256" key="6">
    <source>
        <dbReference type="ARBA" id="ARBA00023136"/>
    </source>
</evidence>
<keyword evidence="6 7" id="KW-0472">Membrane</keyword>